<gene>
    <name evidence="1" type="ORF">BJF92_12195</name>
</gene>
<protein>
    <submittedName>
        <fullName evidence="1">Uncharacterized protein</fullName>
    </submittedName>
</protein>
<name>A0A1Q9ANC0_9HYPH</name>
<reference evidence="1 2" key="1">
    <citation type="submission" date="2016-09" db="EMBL/GenBank/DDBJ databases">
        <title>Rhizobium sp. nov., a novel species isolated from the rice rhizosphere.</title>
        <authorList>
            <person name="Zhao J."/>
            <person name="Zhang X."/>
        </authorList>
    </citation>
    <scope>NUCLEOTIDE SEQUENCE [LARGE SCALE GENOMIC DNA]</scope>
    <source>
        <strain evidence="1 2">MH17</strain>
    </source>
</reference>
<evidence type="ECO:0000313" key="1">
    <source>
        <dbReference type="EMBL" id="OLP56825.1"/>
    </source>
</evidence>
<comment type="caution">
    <text evidence="1">The sequence shown here is derived from an EMBL/GenBank/DDBJ whole genome shotgun (WGS) entry which is preliminary data.</text>
</comment>
<organism evidence="1 2">
    <name type="scientific">Xaviernesmea rhizosphaerae</name>
    <dbReference type="NCBI Taxonomy" id="1672749"/>
    <lineage>
        <taxon>Bacteria</taxon>
        <taxon>Pseudomonadati</taxon>
        <taxon>Pseudomonadota</taxon>
        <taxon>Alphaproteobacteria</taxon>
        <taxon>Hyphomicrobiales</taxon>
        <taxon>Rhizobiaceae</taxon>
        <taxon>Rhizobium/Agrobacterium group</taxon>
        <taxon>Xaviernesmea</taxon>
    </lineage>
</organism>
<dbReference type="OrthoDB" id="8403836at2"/>
<dbReference type="AlphaFoldDB" id="A0A1Q9ANC0"/>
<dbReference type="EMBL" id="MKIO01000021">
    <property type="protein sequence ID" value="OLP56825.1"/>
    <property type="molecule type" value="Genomic_DNA"/>
</dbReference>
<proteinExistence type="predicted"/>
<dbReference type="RefSeq" id="WP_075633846.1">
    <property type="nucleotide sequence ID" value="NZ_MKIO01000021.1"/>
</dbReference>
<accession>A0A1Q9ANC0</accession>
<evidence type="ECO:0000313" key="2">
    <source>
        <dbReference type="Proteomes" id="UP000186143"/>
    </source>
</evidence>
<dbReference type="STRING" id="1672749.BJF92_12195"/>
<sequence length="184" mass="20520">MDLKLSSADIAQLQRSFQRMPGEIQTKVLARVMRRLGSMARTRIVARSSKHTQMPAAIVRALTTAAFNAGGNTSTVVVNSNWIPLQALGAVQNAKGSYVNRRGQYDHAFVAQFASGHVGVMQRIPGTQMPSRQTKREQIRELFGANPAHAITNDPETYLDVMAEVIQEYMLPRMVHELERVLFK</sequence>
<dbReference type="Proteomes" id="UP000186143">
    <property type="component" value="Unassembled WGS sequence"/>
</dbReference>